<comment type="caution">
    <text evidence="1">The sequence shown here is derived from an EMBL/GenBank/DDBJ whole genome shotgun (WGS) entry which is preliminary data.</text>
</comment>
<dbReference type="SUPFAM" id="SSF89796">
    <property type="entry name" value="CoA-transferase family III (CaiB/BaiF)"/>
    <property type="match status" value="2"/>
</dbReference>
<evidence type="ECO:0000313" key="2">
    <source>
        <dbReference type="Proteomes" id="UP001191082"/>
    </source>
</evidence>
<dbReference type="InterPro" id="IPR050509">
    <property type="entry name" value="CoA-transferase_III"/>
</dbReference>
<dbReference type="Gene3D" id="3.40.50.10540">
    <property type="entry name" value="Crotonobetainyl-coa:carnitine coa-transferase, domain 1"/>
    <property type="match status" value="1"/>
</dbReference>
<organism evidence="1 2">
    <name type="scientific">Arenibacterium halophilum</name>
    <dbReference type="NCBI Taxonomy" id="2583821"/>
    <lineage>
        <taxon>Bacteria</taxon>
        <taxon>Pseudomonadati</taxon>
        <taxon>Pseudomonadota</taxon>
        <taxon>Alphaproteobacteria</taxon>
        <taxon>Rhodobacterales</taxon>
        <taxon>Paracoccaceae</taxon>
        <taxon>Arenibacterium</taxon>
    </lineage>
</organism>
<gene>
    <name evidence="1" type="ORF">FGK64_01180</name>
</gene>
<dbReference type="Pfam" id="PF02515">
    <property type="entry name" value="CoA_transf_3"/>
    <property type="match status" value="1"/>
</dbReference>
<dbReference type="PANTHER" id="PTHR48228">
    <property type="entry name" value="SUCCINYL-COA--D-CITRAMALATE COA-TRANSFERASE"/>
    <property type="match status" value="1"/>
</dbReference>
<reference evidence="1 2" key="1">
    <citation type="submission" date="2019-05" db="EMBL/GenBank/DDBJ databases">
        <title>Marivita sp. nov. isolated from sea sediment.</title>
        <authorList>
            <person name="Kim W."/>
        </authorList>
    </citation>
    <scope>NUCLEOTIDE SEQUENCE [LARGE SCALE GENOMIC DNA]</scope>
    <source>
        <strain evidence="1 2">CAU 1492</strain>
    </source>
</reference>
<keyword evidence="1" id="KW-0808">Transferase</keyword>
<dbReference type="RefSeq" id="WP_138861976.1">
    <property type="nucleotide sequence ID" value="NZ_VCPC01000001.1"/>
</dbReference>
<name>A0ABY2XE34_9RHOB</name>
<dbReference type="EMBL" id="VCPC01000001">
    <property type="protein sequence ID" value="TMV14625.1"/>
    <property type="molecule type" value="Genomic_DNA"/>
</dbReference>
<proteinExistence type="predicted"/>
<dbReference type="Proteomes" id="UP001191082">
    <property type="component" value="Unassembled WGS sequence"/>
</dbReference>
<dbReference type="InterPro" id="IPR003673">
    <property type="entry name" value="CoA-Trfase_fam_III"/>
</dbReference>
<protein>
    <submittedName>
        <fullName evidence="1">Acyl-CoA transferase</fullName>
    </submittedName>
</protein>
<dbReference type="GO" id="GO:0016740">
    <property type="term" value="F:transferase activity"/>
    <property type="evidence" value="ECO:0007669"/>
    <property type="project" value="UniProtKB-KW"/>
</dbReference>
<dbReference type="InterPro" id="IPR023606">
    <property type="entry name" value="CoA-Trfase_III_dom_1_sf"/>
</dbReference>
<sequence>MTHSITDQITAALGREDTANVQIAETGEGQLRSCFQVADLAVSSVRAAALELAALTGARQVALDRRLAQLWFDMTLRPKGWDLPSAWDAVAGDYPTSDGWIRLHTNAPHHRAAAMSVLGAAPDRAQVAEAVADWEADNLETAIVGAGGVAAAMRGLSDWASHPQGQAVAAQPLIRWTHTGDGPKPDRQGLEACRVLDLTRVLAGPIATRFLAGFGADVLRIDPPTWDEPGVVPEVTIGKRRAGLDLRRAEDRQVFEALLAKADVLVHGYRPGALDGLGYDAGTRQRLRPGLIDVCLNAYGWDGPWAGRRGFDSLVQMSSGIAAEGMKRARADRPAPLPVQALDHATGYLIAAAVLRALRLRARSGAGWSAHLSLARTATLLTSAGAGDFTGGDLRERGEDLAPDVEQTAWGPARRLRFPVTLEGKGPDWRVPAGHLRVDPAQWAQLP</sequence>
<accession>A0ABY2XE34</accession>
<keyword evidence="2" id="KW-1185">Reference proteome</keyword>
<evidence type="ECO:0000313" key="1">
    <source>
        <dbReference type="EMBL" id="TMV14625.1"/>
    </source>
</evidence>
<dbReference type="PANTHER" id="PTHR48228:SF4">
    <property type="entry name" value="BLR3030 PROTEIN"/>
    <property type="match status" value="1"/>
</dbReference>